<feature type="transmembrane region" description="Helical" evidence="6">
    <location>
        <begin position="968"/>
        <end position="990"/>
    </location>
</feature>
<evidence type="ECO:0000256" key="6">
    <source>
        <dbReference type="SAM" id="Phobius"/>
    </source>
</evidence>
<gene>
    <name evidence="8" type="ORF">GCM10009663_56600</name>
</gene>
<keyword evidence="3 6" id="KW-0812">Transmembrane</keyword>
<feature type="transmembrane region" description="Helical" evidence="6">
    <location>
        <begin position="431"/>
        <end position="450"/>
    </location>
</feature>
<evidence type="ECO:0000256" key="3">
    <source>
        <dbReference type="ARBA" id="ARBA00022692"/>
    </source>
</evidence>
<dbReference type="Proteomes" id="UP001499987">
    <property type="component" value="Unassembled WGS sequence"/>
</dbReference>
<evidence type="ECO:0000313" key="8">
    <source>
        <dbReference type="EMBL" id="GAA1107359.1"/>
    </source>
</evidence>
<feature type="transmembrane region" description="Helical" evidence="6">
    <location>
        <begin position="306"/>
        <end position="328"/>
    </location>
</feature>
<evidence type="ECO:0000256" key="4">
    <source>
        <dbReference type="ARBA" id="ARBA00022989"/>
    </source>
</evidence>
<feature type="transmembrane region" description="Helical" evidence="6">
    <location>
        <begin position="524"/>
        <end position="547"/>
    </location>
</feature>
<feature type="transmembrane region" description="Helical" evidence="6">
    <location>
        <begin position="387"/>
        <end position="410"/>
    </location>
</feature>
<feature type="transmembrane region" description="Helical" evidence="6">
    <location>
        <begin position="470"/>
        <end position="490"/>
    </location>
</feature>
<comment type="caution">
    <text evidence="8">The sequence shown here is derived from an EMBL/GenBank/DDBJ whole genome shotgun (WGS) entry which is preliminary data.</text>
</comment>
<evidence type="ECO:0000259" key="7">
    <source>
        <dbReference type="Pfam" id="PF02687"/>
    </source>
</evidence>
<name>A0ABN1TXP2_9ACTN</name>
<dbReference type="EMBL" id="BAAALD010000070">
    <property type="protein sequence ID" value="GAA1107359.1"/>
    <property type="molecule type" value="Genomic_DNA"/>
</dbReference>
<evidence type="ECO:0000313" key="9">
    <source>
        <dbReference type="Proteomes" id="UP001499987"/>
    </source>
</evidence>
<reference evidence="8 9" key="1">
    <citation type="journal article" date="2019" name="Int. J. Syst. Evol. Microbiol.">
        <title>The Global Catalogue of Microorganisms (GCM) 10K type strain sequencing project: providing services to taxonomists for standard genome sequencing and annotation.</title>
        <authorList>
            <consortium name="The Broad Institute Genomics Platform"/>
            <consortium name="The Broad Institute Genome Sequencing Center for Infectious Disease"/>
            <person name="Wu L."/>
            <person name="Ma J."/>
        </authorList>
    </citation>
    <scope>NUCLEOTIDE SEQUENCE [LARGE SCALE GENOMIC DNA]</scope>
    <source>
        <strain evidence="8 9">JCM 13002</strain>
    </source>
</reference>
<feature type="transmembrane region" description="Helical" evidence="6">
    <location>
        <begin position="1065"/>
        <end position="1087"/>
    </location>
</feature>
<sequence length="1105" mass="112212">MPDRSEPRAHRTVARRVGHHALPLVSAALAVLVAAAAVTVLTALSGRAVTDGMRRQLAGDRRLSVAVQTELGAAGPQAAADRSVRSAFRRVLAGVPYRVETAARTAAPLTTARPAGQPALPAESVLLPVGLAEPGRHARLTAGSWPAGGDGAEVAAAVPDEWAQRTGVRPGDVLVLTSPANHTVALRVTGRYRAAEHSGAFWQGLAEPDREVERAAVLVSPAAFRAEAALADSGLAEWVALPDVSGLRVSELAGLRARSAAFGTGDSVRSVFRDARPPVGGTAVRTALPDLLGGTALPMLAARSSLYVPATLLTALATLTLAMTARQLSESRAPETVLRLARGAGGGRLLLAAAGEWAAFALPAALTGMLVVAPLAMPGAGVSAGSVAAVGAMLLVHGAAVLLPVARLAVSGARDAAVRRRSARRTAAQQAGVDLALVLAAVLGWLQLRHYGGPVADPARVGFGTWADPVLVLAPAAVLTAGALVLLRLLPPLMRLAERLAARSTGLVLPLSSWRISRRPGGPAASVLLSVLALAVCAFSATALASLGPNYRDRAAVAVGADLGLSGGTLPSDRRAAALAALPGVRAVSPVVEARTDLGNLPVQTVAVNTRTAQQTLSSAGAGLPALRADLADRPLSDLLPLLRRGTPAYGLPVPEGTTGLELSAGLAADGPLPADAVRLVLLVEDADDLARTLTATLPADGARHTLRFDLASPVTAARPARVVRVAVQPAADLPGRRSLTLDLERITAVGPAARHDLAPPAGSGWTATAPGAGRPEDIGCPGHPTAGTAGRIPDTSDDLAGPCTLAEPAGTLLRAVLRTQQPNGMSDGRTPEVAYTVAAEPDTPLLPVLADDALLATGVQVGSRLLLVPGGDPVVRAVVVGRIAVVPGLPRERPAVLADSRAFAAQRVLGGSPPVPEARWWLAAGPDGGRAAQAALRGRPELGTVRSLRDEAAALAADPYQAGLRRALWLCLLLAPLFALTGTTVQAAADARSRIREFAVLRAIGVAPGRLAAVLRTEMLTLTGLAVLLGAVLGLLSAALLLPLVVVDGSAAAVFPALRTGPGWAATAATALATGALVGAGSSVLARRFARVDLARTLRTGEDG</sequence>
<comment type="subcellular location">
    <subcellularLocation>
        <location evidence="1">Cell membrane</location>
        <topology evidence="1">Multi-pass membrane protein</topology>
    </subcellularLocation>
</comment>
<organism evidence="8 9">
    <name type="scientific">Kitasatospora arboriphila</name>
    <dbReference type="NCBI Taxonomy" id="258052"/>
    <lineage>
        <taxon>Bacteria</taxon>
        <taxon>Bacillati</taxon>
        <taxon>Actinomycetota</taxon>
        <taxon>Actinomycetes</taxon>
        <taxon>Kitasatosporales</taxon>
        <taxon>Streptomycetaceae</taxon>
        <taxon>Kitasatospora</taxon>
    </lineage>
</organism>
<keyword evidence="5 6" id="KW-0472">Membrane</keyword>
<dbReference type="Pfam" id="PF02687">
    <property type="entry name" value="FtsX"/>
    <property type="match status" value="1"/>
</dbReference>
<dbReference type="InterPro" id="IPR003838">
    <property type="entry name" value="ABC3_permease_C"/>
</dbReference>
<feature type="transmembrane region" description="Helical" evidence="6">
    <location>
        <begin position="349"/>
        <end position="375"/>
    </location>
</feature>
<proteinExistence type="predicted"/>
<protein>
    <recommendedName>
        <fullName evidence="7">ABC3 transporter permease C-terminal domain-containing protein</fullName>
    </recommendedName>
</protein>
<feature type="domain" description="ABC3 transporter permease C-terminal" evidence="7">
    <location>
        <begin position="976"/>
        <end position="1087"/>
    </location>
</feature>
<evidence type="ECO:0000256" key="5">
    <source>
        <dbReference type="ARBA" id="ARBA00023136"/>
    </source>
</evidence>
<accession>A0ABN1TXP2</accession>
<keyword evidence="9" id="KW-1185">Reference proteome</keyword>
<feature type="transmembrane region" description="Helical" evidence="6">
    <location>
        <begin position="21"/>
        <end position="44"/>
    </location>
</feature>
<feature type="transmembrane region" description="Helical" evidence="6">
    <location>
        <begin position="1021"/>
        <end position="1045"/>
    </location>
</feature>
<dbReference type="RefSeq" id="WP_344626532.1">
    <property type="nucleotide sequence ID" value="NZ_BAAALD010000070.1"/>
</dbReference>
<keyword evidence="2" id="KW-1003">Cell membrane</keyword>
<keyword evidence="4 6" id="KW-1133">Transmembrane helix</keyword>
<evidence type="ECO:0000256" key="2">
    <source>
        <dbReference type="ARBA" id="ARBA00022475"/>
    </source>
</evidence>
<evidence type="ECO:0000256" key="1">
    <source>
        <dbReference type="ARBA" id="ARBA00004651"/>
    </source>
</evidence>